<accession>A0A139X036</accession>
<evidence type="ECO:0000256" key="1">
    <source>
        <dbReference type="ARBA" id="ARBA00004167"/>
    </source>
</evidence>
<feature type="coiled-coil region" evidence="6">
    <location>
        <begin position="238"/>
        <end position="297"/>
    </location>
</feature>
<dbReference type="RefSeq" id="WP_017749330.1">
    <property type="nucleotide sequence ID" value="NZ_KQ976354.1"/>
</dbReference>
<dbReference type="InterPro" id="IPR000089">
    <property type="entry name" value="Biotin_lipoyl"/>
</dbReference>
<keyword evidence="4 8" id="KW-1133">Transmembrane helix</keyword>
<feature type="compositionally biased region" description="Polar residues" evidence="7">
    <location>
        <begin position="20"/>
        <end position="47"/>
    </location>
</feature>
<evidence type="ECO:0000313" key="12">
    <source>
        <dbReference type="Proteomes" id="UP000076925"/>
    </source>
</evidence>
<evidence type="ECO:0000256" key="8">
    <source>
        <dbReference type="SAM" id="Phobius"/>
    </source>
</evidence>
<evidence type="ECO:0000259" key="9">
    <source>
        <dbReference type="Pfam" id="PF00364"/>
    </source>
</evidence>
<dbReference type="Gene3D" id="2.40.50.100">
    <property type="match status" value="1"/>
</dbReference>
<feature type="domain" description="Lipoyl-binding" evidence="9">
    <location>
        <begin position="108"/>
        <end position="137"/>
    </location>
</feature>
<evidence type="ECO:0000256" key="2">
    <source>
        <dbReference type="ARBA" id="ARBA00009477"/>
    </source>
</evidence>
<evidence type="ECO:0000256" key="4">
    <source>
        <dbReference type="ARBA" id="ARBA00022989"/>
    </source>
</evidence>
<dbReference type="Proteomes" id="UP000076925">
    <property type="component" value="Unassembled WGS sequence"/>
</dbReference>
<feature type="coiled-coil region" evidence="6">
    <location>
        <begin position="139"/>
        <end position="166"/>
    </location>
</feature>
<keyword evidence="12" id="KW-1185">Reference proteome</keyword>
<evidence type="ECO:0000256" key="3">
    <source>
        <dbReference type="ARBA" id="ARBA00022692"/>
    </source>
</evidence>
<dbReference type="InterPro" id="IPR058982">
    <property type="entry name" value="Beta-barrel_AprE"/>
</dbReference>
<dbReference type="Pfam" id="PF26002">
    <property type="entry name" value="Beta-barrel_AprE"/>
    <property type="match status" value="1"/>
</dbReference>
<dbReference type="InterPro" id="IPR050739">
    <property type="entry name" value="MFP"/>
</dbReference>
<dbReference type="OrthoDB" id="9775513at2"/>
<dbReference type="PANTHER" id="PTHR30386:SF26">
    <property type="entry name" value="TRANSPORT PROTEIN COMB"/>
    <property type="match status" value="1"/>
</dbReference>
<dbReference type="Pfam" id="PF00364">
    <property type="entry name" value="Biotin_lipoyl"/>
    <property type="match status" value="1"/>
</dbReference>
<keyword evidence="6" id="KW-0175">Coiled coil</keyword>
<comment type="caution">
    <text evidence="11">The sequence shown here is derived from an EMBL/GenBank/DDBJ whole genome shotgun (WGS) entry which is preliminary data.</text>
</comment>
<name>A0A139X036_9CYAN</name>
<evidence type="ECO:0000256" key="7">
    <source>
        <dbReference type="SAM" id="MobiDB-lite"/>
    </source>
</evidence>
<dbReference type="PANTHER" id="PTHR30386">
    <property type="entry name" value="MEMBRANE FUSION SUBUNIT OF EMRAB-TOLC MULTIDRUG EFFLUX PUMP"/>
    <property type="match status" value="1"/>
</dbReference>
<feature type="region of interest" description="Disordered" evidence="7">
    <location>
        <begin position="1"/>
        <end position="47"/>
    </location>
</feature>
<keyword evidence="3 8" id="KW-0812">Transmembrane</keyword>
<dbReference type="GO" id="GO:0016020">
    <property type="term" value="C:membrane"/>
    <property type="evidence" value="ECO:0007669"/>
    <property type="project" value="UniProtKB-SubCell"/>
</dbReference>
<comment type="subcellular location">
    <subcellularLocation>
        <location evidence="1">Membrane</location>
        <topology evidence="1">Single-pass membrane protein</topology>
    </subcellularLocation>
</comment>
<organism evidence="11 12">
    <name type="scientific">Scytonema hofmannii PCC 7110</name>
    <dbReference type="NCBI Taxonomy" id="128403"/>
    <lineage>
        <taxon>Bacteria</taxon>
        <taxon>Bacillati</taxon>
        <taxon>Cyanobacteriota</taxon>
        <taxon>Cyanophyceae</taxon>
        <taxon>Nostocales</taxon>
        <taxon>Scytonemataceae</taxon>
        <taxon>Scytonema</taxon>
    </lineage>
</organism>
<keyword evidence="5 8" id="KW-0472">Membrane</keyword>
<evidence type="ECO:0000256" key="6">
    <source>
        <dbReference type="SAM" id="Coils"/>
    </source>
</evidence>
<sequence>MPNLPRTPDRLARNGHYRNGSHSPQDVLDSTNTNGVRPSPLSTSFSAGNEWSSVTKDTIDTVPRVWTRGLLYFLAVFTGVVLPWAMLSKVDEVGTARGRLEPKGNTYKIDAPVEGQVAEIKVKEGQTLKAGQVLLELGSELMLAELRQAQAELEGHLERLSRLEMMKNQLLEVTVRTQQQQGRADAAVQLAGIDEIQQRLEHSRVARGLASDRLARDIKEVKRYQALVKQGVIAEVQLVQAQRAVDEEKWKLNQANLEMRQAEYQLKAQQNQYQSTLQTTKLTLLETERRTKELETQITGEQTAIIRARKQVDKLKFQLHRRDIRTPISGVLFQLPIERPGAVVHPGQMIARIAPKGAPLVLKANMNSSESGFLKVGMPVKIKFDAYPFQDYGIVEGHVIRISPDSKITETPQGPVESFELEISLAQPYIQTASQRIVLTPGQAATAEVIVRQRRIIDFLLDPFKKLQEGGLEL</sequence>
<protein>
    <submittedName>
        <fullName evidence="11">Hemolysin D</fullName>
    </submittedName>
</protein>
<comment type="similarity">
    <text evidence="2">Belongs to the membrane fusion protein (MFP) (TC 8.A.1) family.</text>
</comment>
<proteinExistence type="inferred from homology"/>
<dbReference type="Gene3D" id="2.40.30.170">
    <property type="match status" value="1"/>
</dbReference>
<dbReference type="STRING" id="128403.WA1_37555"/>
<evidence type="ECO:0000313" key="11">
    <source>
        <dbReference type="EMBL" id="KYC38064.1"/>
    </source>
</evidence>
<gene>
    <name evidence="11" type="ORF">WA1_37555</name>
</gene>
<feature type="domain" description="AprE-like beta-barrel" evidence="10">
    <location>
        <begin position="360"/>
        <end position="450"/>
    </location>
</feature>
<feature type="transmembrane region" description="Helical" evidence="8">
    <location>
        <begin position="69"/>
        <end position="87"/>
    </location>
</feature>
<dbReference type="SUPFAM" id="SSF111369">
    <property type="entry name" value="HlyD-like secretion proteins"/>
    <property type="match status" value="1"/>
</dbReference>
<dbReference type="AlphaFoldDB" id="A0A139X036"/>
<dbReference type="EMBL" id="ANNX02000042">
    <property type="protein sequence ID" value="KYC38064.1"/>
    <property type="molecule type" value="Genomic_DNA"/>
</dbReference>
<dbReference type="PRINTS" id="PR01490">
    <property type="entry name" value="RTXTOXIND"/>
</dbReference>
<reference evidence="11 12" key="1">
    <citation type="journal article" date="2013" name="Genome Biol. Evol.">
        <title>Genomes of Stigonematalean cyanobacteria (subsection V) and the evolution of oxygenic photosynthesis from prokaryotes to plastids.</title>
        <authorList>
            <person name="Dagan T."/>
            <person name="Roettger M."/>
            <person name="Stucken K."/>
            <person name="Landan G."/>
            <person name="Koch R."/>
            <person name="Major P."/>
            <person name="Gould S.B."/>
            <person name="Goremykin V.V."/>
            <person name="Rippka R."/>
            <person name="Tandeau de Marsac N."/>
            <person name="Gugger M."/>
            <person name="Lockhart P.J."/>
            <person name="Allen J.F."/>
            <person name="Brune I."/>
            <person name="Maus I."/>
            <person name="Puhler A."/>
            <person name="Martin W.F."/>
        </authorList>
    </citation>
    <scope>NUCLEOTIDE SEQUENCE [LARGE SCALE GENOMIC DNA]</scope>
    <source>
        <strain evidence="11 12">PCC 7110</strain>
    </source>
</reference>
<evidence type="ECO:0000259" key="10">
    <source>
        <dbReference type="Pfam" id="PF26002"/>
    </source>
</evidence>
<evidence type="ECO:0000256" key="5">
    <source>
        <dbReference type="ARBA" id="ARBA00023136"/>
    </source>
</evidence>